<feature type="compositionally biased region" description="Basic and acidic residues" evidence="1">
    <location>
        <begin position="29"/>
        <end position="39"/>
    </location>
</feature>
<sequence length="218" mass="24336">MEKKKVEEREEEEKKTEKKNVAAAPGRSDTYRTDAARQNHVEKTRLGGWISLKERVSWLRLQSRSLQSLQWARLRVASGDSASMSTWACSTVDSLESRPTDRKVKPVESPSNRADHETLTCSYTLSQTRNLPVNSPVCIPVSEVSEYKLTALVGPHVQLLGELGDHQERPPALPLLGLEDVSEDVVPDVDDVLPFGRQQVAHDVGGTWEEDARGRLIT</sequence>
<dbReference type="EMBL" id="SRLO01000153">
    <property type="protein sequence ID" value="TNN71211.1"/>
    <property type="molecule type" value="Genomic_DNA"/>
</dbReference>
<organism evidence="2 3">
    <name type="scientific">Liparis tanakae</name>
    <name type="common">Tanaka's snailfish</name>
    <dbReference type="NCBI Taxonomy" id="230148"/>
    <lineage>
        <taxon>Eukaryota</taxon>
        <taxon>Metazoa</taxon>
        <taxon>Chordata</taxon>
        <taxon>Craniata</taxon>
        <taxon>Vertebrata</taxon>
        <taxon>Euteleostomi</taxon>
        <taxon>Actinopterygii</taxon>
        <taxon>Neopterygii</taxon>
        <taxon>Teleostei</taxon>
        <taxon>Neoteleostei</taxon>
        <taxon>Acanthomorphata</taxon>
        <taxon>Eupercaria</taxon>
        <taxon>Perciformes</taxon>
        <taxon>Cottioidei</taxon>
        <taxon>Cottales</taxon>
        <taxon>Liparidae</taxon>
        <taxon>Liparis</taxon>
    </lineage>
</organism>
<proteinExistence type="predicted"/>
<accession>A0A4Z2I073</accession>
<keyword evidence="3" id="KW-1185">Reference proteome</keyword>
<gene>
    <name evidence="2" type="ORF">EYF80_018559</name>
</gene>
<protein>
    <submittedName>
        <fullName evidence="2">Uncharacterized protein</fullName>
    </submittedName>
</protein>
<evidence type="ECO:0000256" key="1">
    <source>
        <dbReference type="SAM" id="MobiDB-lite"/>
    </source>
</evidence>
<feature type="compositionally biased region" description="Basic and acidic residues" evidence="1">
    <location>
        <begin position="1"/>
        <end position="20"/>
    </location>
</feature>
<dbReference type="Proteomes" id="UP000314294">
    <property type="component" value="Unassembled WGS sequence"/>
</dbReference>
<feature type="region of interest" description="Disordered" evidence="1">
    <location>
        <begin position="1"/>
        <end position="39"/>
    </location>
</feature>
<reference evidence="2 3" key="1">
    <citation type="submission" date="2019-03" db="EMBL/GenBank/DDBJ databases">
        <title>First draft genome of Liparis tanakae, snailfish: a comprehensive survey of snailfish specific genes.</title>
        <authorList>
            <person name="Kim W."/>
            <person name="Song I."/>
            <person name="Jeong J.-H."/>
            <person name="Kim D."/>
            <person name="Kim S."/>
            <person name="Ryu S."/>
            <person name="Song J.Y."/>
            <person name="Lee S.K."/>
        </authorList>
    </citation>
    <scope>NUCLEOTIDE SEQUENCE [LARGE SCALE GENOMIC DNA]</scope>
    <source>
        <tissue evidence="2">Muscle</tissue>
    </source>
</reference>
<evidence type="ECO:0000313" key="3">
    <source>
        <dbReference type="Proteomes" id="UP000314294"/>
    </source>
</evidence>
<dbReference type="AlphaFoldDB" id="A0A4Z2I073"/>
<evidence type="ECO:0000313" key="2">
    <source>
        <dbReference type="EMBL" id="TNN71211.1"/>
    </source>
</evidence>
<comment type="caution">
    <text evidence="2">The sequence shown here is derived from an EMBL/GenBank/DDBJ whole genome shotgun (WGS) entry which is preliminary data.</text>
</comment>
<name>A0A4Z2I073_9TELE</name>